<name>A0AAN8T6L2_SOLBU</name>
<dbReference type="Pfam" id="PF02519">
    <property type="entry name" value="Auxin_inducible"/>
    <property type="match status" value="1"/>
</dbReference>
<dbReference type="Proteomes" id="UP001371456">
    <property type="component" value="Unassembled WGS sequence"/>
</dbReference>
<comment type="similarity">
    <text evidence="1">Belongs to the ARG7 family.</text>
</comment>
<dbReference type="EMBL" id="JBANQN010000010">
    <property type="protein sequence ID" value="KAK6778688.1"/>
    <property type="molecule type" value="Genomic_DNA"/>
</dbReference>
<protein>
    <recommendedName>
        <fullName evidence="4">SAUR family protein</fullName>
    </recommendedName>
</protein>
<reference evidence="2 3" key="1">
    <citation type="submission" date="2024-02" db="EMBL/GenBank/DDBJ databases">
        <title>de novo genome assembly of Solanum bulbocastanum strain 11H21.</title>
        <authorList>
            <person name="Hosaka A.J."/>
        </authorList>
    </citation>
    <scope>NUCLEOTIDE SEQUENCE [LARGE SCALE GENOMIC DNA]</scope>
    <source>
        <tissue evidence="2">Young leaves</tissue>
    </source>
</reference>
<dbReference type="AlphaFoldDB" id="A0AAN8T6L2"/>
<accession>A0AAN8T6L2</accession>
<dbReference type="PANTHER" id="PTHR31374">
    <property type="entry name" value="AUXIN-INDUCED PROTEIN-LIKE-RELATED"/>
    <property type="match status" value="1"/>
</dbReference>
<gene>
    <name evidence="2" type="ORF">RDI58_025406</name>
</gene>
<dbReference type="GO" id="GO:0009733">
    <property type="term" value="P:response to auxin"/>
    <property type="evidence" value="ECO:0007669"/>
    <property type="project" value="InterPro"/>
</dbReference>
<evidence type="ECO:0000313" key="2">
    <source>
        <dbReference type="EMBL" id="KAK6778688.1"/>
    </source>
</evidence>
<comment type="caution">
    <text evidence="2">The sequence shown here is derived from an EMBL/GenBank/DDBJ whole genome shotgun (WGS) entry which is preliminary data.</text>
</comment>
<evidence type="ECO:0000313" key="3">
    <source>
        <dbReference type="Proteomes" id="UP001371456"/>
    </source>
</evidence>
<evidence type="ECO:0000256" key="1">
    <source>
        <dbReference type="ARBA" id="ARBA00006974"/>
    </source>
</evidence>
<organism evidence="2 3">
    <name type="scientific">Solanum bulbocastanum</name>
    <name type="common">Wild potato</name>
    <dbReference type="NCBI Taxonomy" id="147425"/>
    <lineage>
        <taxon>Eukaryota</taxon>
        <taxon>Viridiplantae</taxon>
        <taxon>Streptophyta</taxon>
        <taxon>Embryophyta</taxon>
        <taxon>Tracheophyta</taxon>
        <taxon>Spermatophyta</taxon>
        <taxon>Magnoliopsida</taxon>
        <taxon>eudicotyledons</taxon>
        <taxon>Gunneridae</taxon>
        <taxon>Pentapetalae</taxon>
        <taxon>asterids</taxon>
        <taxon>lamiids</taxon>
        <taxon>Solanales</taxon>
        <taxon>Solanaceae</taxon>
        <taxon>Solanoideae</taxon>
        <taxon>Solaneae</taxon>
        <taxon>Solanum</taxon>
    </lineage>
</organism>
<keyword evidence="3" id="KW-1185">Reference proteome</keyword>
<evidence type="ECO:0008006" key="4">
    <source>
        <dbReference type="Google" id="ProtNLM"/>
    </source>
</evidence>
<dbReference type="InterPro" id="IPR003676">
    <property type="entry name" value="SAUR_fam"/>
</dbReference>
<proteinExistence type="inferred from homology"/>
<dbReference type="PANTHER" id="PTHR31374:SF148">
    <property type="entry name" value="AUXIN-RESPONSIVE PROTEIN SAUR36-LIKE"/>
    <property type="match status" value="1"/>
</dbReference>
<sequence>MFIGTTNRKHIAKILKKILQFSRRSNFKFALNDWEDEVASLLLPKDVKEGHFVVHAIDDGKQRRFVVELSYLVDLGFVRLLEQAEEEFGFEQEGVLAIPCRHSDLEKILQNKNNKKNNK</sequence>